<dbReference type="InterPro" id="IPR008936">
    <property type="entry name" value="Rho_GTPase_activation_prot"/>
</dbReference>
<protein>
    <submittedName>
        <fullName evidence="1">Uncharacterized protein</fullName>
    </submittedName>
</protein>
<organism evidence="1 2">
    <name type="scientific">Candidatus Adlerbacteria bacterium GW2011_GWC1_50_9</name>
    <dbReference type="NCBI Taxonomy" id="1618608"/>
    <lineage>
        <taxon>Bacteria</taxon>
        <taxon>Candidatus Adleribacteriota</taxon>
    </lineage>
</organism>
<comment type="caution">
    <text evidence="1">The sequence shown here is derived from an EMBL/GenBank/DDBJ whole genome shotgun (WGS) entry which is preliminary data.</text>
</comment>
<dbReference type="EMBL" id="LCQQ01000005">
    <property type="protein sequence ID" value="KKW21461.1"/>
    <property type="molecule type" value="Genomic_DNA"/>
</dbReference>
<dbReference type="AlphaFoldDB" id="A0A0G1WRP6"/>
<evidence type="ECO:0000313" key="2">
    <source>
        <dbReference type="Proteomes" id="UP000034201"/>
    </source>
</evidence>
<sequence>MNITKYKGLNTERHNVEHVDFPYTWECEGAEMRGGAQKVIFFGNDFRNLPYADLAEYARLTNLCLQYVREHCGGLSLYYKPHPSETDEPTMLNLTGFKLIQERNNAEIFLYQHRHEIKYVFSASSWASAAAFSFGISSYTFLEIFRSCMGDISTDFYRKLYFYELPESFFIDSLEHVFIENACIQTLAQVPESFHRILERKPKTIWFIMSDISFSATAVALAAQIKKENPSQRLALVISKHLRWNLIDVDFLTSHFNEVITLPRFFYSLRPLRLFRTIALALQIRKIKTDPSDIIFGFSGFELVENAFISYHSRNYCVSFLNSRDLAIYYETDRYPFFSEHTFHWSKASLFHNKILEPILGLNRTLFVENTEQNILILVRYQKPVNEIYNHVYLLTMPATPKCK</sequence>
<dbReference type="SUPFAM" id="SSF48350">
    <property type="entry name" value="GTPase activation domain, GAP"/>
    <property type="match status" value="1"/>
</dbReference>
<accession>A0A0G1WRP6</accession>
<gene>
    <name evidence="1" type="ORF">UY61_C0005G0012</name>
</gene>
<reference evidence="1 2" key="1">
    <citation type="journal article" date="2015" name="Nature">
        <title>rRNA introns, odd ribosomes, and small enigmatic genomes across a large radiation of phyla.</title>
        <authorList>
            <person name="Brown C.T."/>
            <person name="Hug L.A."/>
            <person name="Thomas B.C."/>
            <person name="Sharon I."/>
            <person name="Castelle C.J."/>
            <person name="Singh A."/>
            <person name="Wilkins M.J."/>
            <person name="Williams K.H."/>
            <person name="Banfield J.F."/>
        </authorList>
    </citation>
    <scope>NUCLEOTIDE SEQUENCE [LARGE SCALE GENOMIC DNA]</scope>
</reference>
<proteinExistence type="predicted"/>
<dbReference type="Proteomes" id="UP000034201">
    <property type="component" value="Unassembled WGS sequence"/>
</dbReference>
<evidence type="ECO:0000313" key="1">
    <source>
        <dbReference type="EMBL" id="KKW21461.1"/>
    </source>
</evidence>
<name>A0A0G1WRP6_9BACT</name>